<dbReference type="OrthoDB" id="3695033at2759"/>
<dbReference type="AlphaFoldDB" id="A0A3M7LWS1"/>
<proteinExistence type="predicted"/>
<organism evidence="2 3">
    <name type="scientific">Pyrenophora seminiperda CCB06</name>
    <dbReference type="NCBI Taxonomy" id="1302712"/>
    <lineage>
        <taxon>Eukaryota</taxon>
        <taxon>Fungi</taxon>
        <taxon>Dikarya</taxon>
        <taxon>Ascomycota</taxon>
        <taxon>Pezizomycotina</taxon>
        <taxon>Dothideomycetes</taxon>
        <taxon>Pleosporomycetidae</taxon>
        <taxon>Pleosporales</taxon>
        <taxon>Pleosporineae</taxon>
        <taxon>Pleosporaceae</taxon>
        <taxon>Pyrenophora</taxon>
    </lineage>
</organism>
<accession>A0A3M7LWS1</accession>
<feature type="region of interest" description="Disordered" evidence="1">
    <location>
        <begin position="663"/>
        <end position="691"/>
    </location>
</feature>
<evidence type="ECO:0000313" key="2">
    <source>
        <dbReference type="EMBL" id="RMZ66688.1"/>
    </source>
</evidence>
<feature type="compositionally biased region" description="Basic and acidic residues" evidence="1">
    <location>
        <begin position="437"/>
        <end position="446"/>
    </location>
</feature>
<protein>
    <submittedName>
        <fullName evidence="2">Transcription factor</fullName>
    </submittedName>
</protein>
<sequence length="691" mass="75907">MERPVQSFKSFVRAAPSRPGAGNDKPLPPTPFGPSLSPLSLPPLPDSPEPSLSDTSWEAPIGWDSPSQLSPSNSVFALRAYSPLISEPSPGLSNMQTESDSWPFEASALEQPQPRLYPIQEGSMTRPRTPPRHPQRLSPLQTPTNGSDPSLSTLRQAQPDFFAVSSPELLVKDLSPTPPTELRLHTTETSPANFTDRMSDASTKARAYASLGIGSPRNTKAEWDDWPDTPHADSDPSALQSFHGHKLPPLDIGPITDDNSDELNDPALSEQMQLLSFSQDYHNVLAEQYYESRVGRPGGLSGSSSKISALMGVEMPRTMRSANEYGLLPEPLAWRKELDHETPHSIHVNPPPSISPTKSHSKYSRTASWTSLRHLNNNDVRIHTHEESLPHSSSDSVVPHSKRIARKASDSPLRWDRHMPNIITHARALRLNKRRARGVDVLDTKRSPPTSSDPAPTSPIPRQRSPLIRLPGGFAMVRQSPFIAPKHEAPNVRSFSSLDNDEGHDRSQESPVSTSVSDVPWRRSSWYSQNSHTFVAPTTAINRGSRSSLGSPQSRPRSNYSSTPTSPLAHGTTLPHTPPVHNPPNVAKTPPIPTLSPSYEAQKSMPHEDADAFIEEDSLGRGIMNKARDMRDAWRRHQKAAEHDKLKQSIRILGPVDPAVAADYVKHEHGQSSGEGEQSGRRPGYMVSGSS</sequence>
<feature type="region of interest" description="Disordered" evidence="1">
    <location>
        <begin position="86"/>
        <end position="153"/>
    </location>
</feature>
<feature type="compositionally biased region" description="Polar residues" evidence="1">
    <location>
        <begin position="91"/>
        <end position="100"/>
    </location>
</feature>
<evidence type="ECO:0000313" key="3">
    <source>
        <dbReference type="Proteomes" id="UP000265663"/>
    </source>
</evidence>
<keyword evidence="3" id="KW-1185">Reference proteome</keyword>
<feature type="region of interest" description="Disordered" evidence="1">
    <location>
        <begin position="485"/>
        <end position="519"/>
    </location>
</feature>
<dbReference type="Proteomes" id="UP000265663">
    <property type="component" value="Unassembled WGS sequence"/>
</dbReference>
<feature type="region of interest" description="Disordered" evidence="1">
    <location>
        <begin position="213"/>
        <end position="264"/>
    </location>
</feature>
<feature type="region of interest" description="Disordered" evidence="1">
    <location>
        <begin position="436"/>
        <end position="467"/>
    </location>
</feature>
<feature type="region of interest" description="Disordered" evidence="1">
    <location>
        <begin position="537"/>
        <end position="607"/>
    </location>
</feature>
<feature type="compositionally biased region" description="Polar residues" evidence="1">
    <location>
        <begin position="539"/>
        <end position="566"/>
    </location>
</feature>
<feature type="region of interest" description="Disordered" evidence="1">
    <location>
        <begin position="342"/>
        <end position="366"/>
    </location>
</feature>
<reference evidence="2 3" key="1">
    <citation type="journal article" date="2014" name="PLoS ONE">
        <title>De novo Genome Assembly of the Fungal Plant Pathogen Pyrenophora semeniperda.</title>
        <authorList>
            <person name="Soliai M.M."/>
            <person name="Meyer S.E."/>
            <person name="Udall J.A."/>
            <person name="Elzinga D.E."/>
            <person name="Hermansen R.A."/>
            <person name="Bodily P.M."/>
            <person name="Hart A.A."/>
            <person name="Coleman C.E."/>
        </authorList>
    </citation>
    <scope>NUCLEOTIDE SEQUENCE [LARGE SCALE GENOMIC DNA]</scope>
    <source>
        <strain evidence="2 3">CCB06</strain>
        <tissue evidence="2">Mycelium</tissue>
    </source>
</reference>
<feature type="compositionally biased region" description="Polar residues" evidence="1">
    <location>
        <begin position="138"/>
        <end position="153"/>
    </location>
</feature>
<name>A0A3M7LWS1_9PLEO</name>
<feature type="region of interest" description="Disordered" evidence="1">
    <location>
        <begin position="1"/>
        <end position="70"/>
    </location>
</feature>
<dbReference type="EMBL" id="KE747809">
    <property type="protein sequence ID" value="RMZ66688.1"/>
    <property type="molecule type" value="Genomic_DNA"/>
</dbReference>
<gene>
    <name evidence="2" type="ORF">GMOD_00002047</name>
</gene>
<feature type="compositionally biased region" description="Basic and acidic residues" evidence="1">
    <location>
        <begin position="219"/>
        <end position="234"/>
    </location>
</feature>
<feature type="region of interest" description="Disordered" evidence="1">
    <location>
        <begin position="172"/>
        <end position="200"/>
    </location>
</feature>
<evidence type="ECO:0000256" key="1">
    <source>
        <dbReference type="SAM" id="MobiDB-lite"/>
    </source>
</evidence>